<sequence>MVKPGDRSSPALEEATVILDKHINSRITCGHDGSSYLKYPMTIDLLFFSSGFCTPHSKNLNEAAAKPVSATSSGSQSGISLRENGSLMDEAGCLNTDKLSFDANGALKEKKKYEVISET</sequence>
<dbReference type="EMBL" id="JRKL02000552">
    <property type="protein sequence ID" value="KAF3970256.1"/>
    <property type="molecule type" value="Genomic_DNA"/>
</dbReference>
<proteinExistence type="predicted"/>
<gene>
    <name evidence="1" type="ORF">CMV_006039</name>
</gene>
<dbReference type="AlphaFoldDB" id="A0A8J4W3W2"/>
<evidence type="ECO:0000313" key="1">
    <source>
        <dbReference type="EMBL" id="KAF3970256.1"/>
    </source>
</evidence>
<name>A0A8J4W3W2_9ROSI</name>
<organism evidence="1 2">
    <name type="scientific">Castanea mollissima</name>
    <name type="common">Chinese chestnut</name>
    <dbReference type="NCBI Taxonomy" id="60419"/>
    <lineage>
        <taxon>Eukaryota</taxon>
        <taxon>Viridiplantae</taxon>
        <taxon>Streptophyta</taxon>
        <taxon>Embryophyta</taxon>
        <taxon>Tracheophyta</taxon>
        <taxon>Spermatophyta</taxon>
        <taxon>Magnoliopsida</taxon>
        <taxon>eudicotyledons</taxon>
        <taxon>Gunneridae</taxon>
        <taxon>Pentapetalae</taxon>
        <taxon>rosids</taxon>
        <taxon>fabids</taxon>
        <taxon>Fagales</taxon>
        <taxon>Fagaceae</taxon>
        <taxon>Castanea</taxon>
    </lineage>
</organism>
<accession>A0A8J4W3W2</accession>
<reference evidence="1" key="1">
    <citation type="submission" date="2020-03" db="EMBL/GenBank/DDBJ databases">
        <title>Castanea mollissima Vanexum genome sequencing.</title>
        <authorList>
            <person name="Staton M."/>
        </authorList>
    </citation>
    <scope>NUCLEOTIDE SEQUENCE</scope>
    <source>
        <tissue evidence="1">Leaf</tissue>
    </source>
</reference>
<dbReference type="OrthoDB" id="10417516at2759"/>
<evidence type="ECO:0000313" key="2">
    <source>
        <dbReference type="Proteomes" id="UP000737018"/>
    </source>
</evidence>
<keyword evidence="2" id="KW-1185">Reference proteome</keyword>
<comment type="caution">
    <text evidence="1">The sequence shown here is derived from an EMBL/GenBank/DDBJ whole genome shotgun (WGS) entry which is preliminary data.</text>
</comment>
<dbReference type="Proteomes" id="UP000737018">
    <property type="component" value="Unassembled WGS sequence"/>
</dbReference>
<protein>
    <submittedName>
        <fullName evidence="1">Uncharacterized protein</fullName>
    </submittedName>
</protein>